<dbReference type="SUPFAM" id="SSF51604">
    <property type="entry name" value="Enolase C-terminal domain-like"/>
    <property type="match status" value="1"/>
</dbReference>
<accession>A0A3P8M0U0</accession>
<comment type="similarity">
    <text evidence="1">Belongs to the mandelate racemase/muconate lactonizing enzyme family. GalD subfamily.</text>
</comment>
<dbReference type="InterPro" id="IPR018110">
    <property type="entry name" value="Mandel_Rmase/mucon_lact_enz_CS"/>
</dbReference>
<reference evidence="5 6" key="1">
    <citation type="submission" date="2018-12" db="EMBL/GenBank/DDBJ databases">
        <authorList>
            <consortium name="Pathogen Informatics"/>
        </authorList>
    </citation>
    <scope>NUCLEOTIDE SEQUENCE [LARGE SCALE GENOMIC DNA]</scope>
    <source>
        <strain evidence="5 6">NCTC13098</strain>
    </source>
</reference>
<dbReference type="Pfam" id="PF13378">
    <property type="entry name" value="MR_MLE_C"/>
    <property type="match status" value="1"/>
</dbReference>
<dbReference type="KEGG" id="rtg:NCTC13098_01695"/>
<gene>
    <name evidence="5" type="primary">rspA_1</name>
    <name evidence="5" type="ORF">NCTC13098_01695</name>
</gene>
<dbReference type="GO" id="GO:0000287">
    <property type="term" value="F:magnesium ion binding"/>
    <property type="evidence" value="ECO:0007669"/>
    <property type="project" value="UniProtKB-ARBA"/>
</dbReference>
<proteinExistence type="inferred from homology"/>
<dbReference type="PANTHER" id="PTHR48080:SF6">
    <property type="entry name" value="STARVATION-SENSING PROTEIN RSPA"/>
    <property type="match status" value="1"/>
</dbReference>
<evidence type="ECO:0000256" key="3">
    <source>
        <dbReference type="ARBA" id="ARBA00022842"/>
    </source>
</evidence>
<dbReference type="InterPro" id="IPR013342">
    <property type="entry name" value="Mandelate_racemase_C"/>
</dbReference>
<evidence type="ECO:0000259" key="4">
    <source>
        <dbReference type="SMART" id="SM00922"/>
    </source>
</evidence>
<organism evidence="5 6">
    <name type="scientific">Raoultella terrigena</name>
    <name type="common">Klebsiella terrigena</name>
    <dbReference type="NCBI Taxonomy" id="577"/>
    <lineage>
        <taxon>Bacteria</taxon>
        <taxon>Pseudomonadati</taxon>
        <taxon>Pseudomonadota</taxon>
        <taxon>Gammaproteobacteria</taxon>
        <taxon>Enterobacterales</taxon>
        <taxon>Enterobacteriaceae</taxon>
        <taxon>Klebsiella/Raoultella group</taxon>
        <taxon>Raoultella</taxon>
    </lineage>
</organism>
<dbReference type="InterPro" id="IPR029065">
    <property type="entry name" value="Enolase_C-like"/>
</dbReference>
<dbReference type="Proteomes" id="UP000274346">
    <property type="component" value="Chromosome"/>
</dbReference>
<dbReference type="PROSITE" id="PS00908">
    <property type="entry name" value="MR_MLE_1"/>
    <property type="match status" value="1"/>
</dbReference>
<dbReference type="EMBL" id="LR131271">
    <property type="protein sequence ID" value="VDR25376.1"/>
    <property type="molecule type" value="Genomic_DNA"/>
</dbReference>
<dbReference type="PANTHER" id="PTHR48080">
    <property type="entry name" value="D-GALACTONATE DEHYDRATASE-RELATED"/>
    <property type="match status" value="1"/>
</dbReference>
<dbReference type="Gene3D" id="3.30.390.10">
    <property type="entry name" value="Enolase-like, N-terminal domain"/>
    <property type="match status" value="1"/>
</dbReference>
<evidence type="ECO:0000313" key="6">
    <source>
        <dbReference type="Proteomes" id="UP000274346"/>
    </source>
</evidence>
<dbReference type="SUPFAM" id="SSF54826">
    <property type="entry name" value="Enolase N-terminal domain-like"/>
    <property type="match status" value="1"/>
</dbReference>
<dbReference type="Gene3D" id="3.20.20.120">
    <property type="entry name" value="Enolase-like C-terminal domain"/>
    <property type="match status" value="1"/>
</dbReference>
<keyword evidence="3" id="KW-0460">Magnesium</keyword>
<dbReference type="FunFam" id="3.20.20.120:FF:000011">
    <property type="entry name" value="D-galactonate dehydratase family member VSWAT3_13707"/>
    <property type="match status" value="1"/>
</dbReference>
<dbReference type="GO" id="GO:0009063">
    <property type="term" value="P:amino acid catabolic process"/>
    <property type="evidence" value="ECO:0007669"/>
    <property type="project" value="InterPro"/>
</dbReference>
<keyword evidence="2" id="KW-0479">Metal-binding</keyword>
<sequence>MNATLITDIECFITRPDRHNLVTVRVTTDKGTVGQGCATFQQRPLAVKTMVDEYLKPLLLGRDANNIEDLWQMMNVNAYWRNGPVMNNAIAGVDMALWDIKAQLAGMPLYQLFGGKSRDAIPAYTHASGETPEALFIAVERLLEEGYRHIRCQLGFYGGTAQEMHTPENPTPGAYYDQDEYIRNTVEMFRLLRARYGHRFHILHDVHERLFPQQALQLAKQLEPYQPWFIEDILAPQQSAWLAQIRQQSAIPLAMGELFNNPAEWHDLIVKRQIDFIRCHVSQIGGITPALKLAVLCQAFGVRVAWHGPGDMTPIGVAVNTHLNIHLSNAAIQEFIPRSDATDAVFPGAPVVKNGFIYRQRRQALASALISRWRRHIRWSIVRTNGRRAACLTARSIRHS</sequence>
<name>A0A3P8M0U0_RAOTE</name>
<evidence type="ECO:0000256" key="1">
    <source>
        <dbReference type="ARBA" id="ARBA00010339"/>
    </source>
</evidence>
<evidence type="ECO:0000313" key="5">
    <source>
        <dbReference type="EMBL" id="VDR25376.1"/>
    </source>
</evidence>
<dbReference type="SMART" id="SM00922">
    <property type="entry name" value="MR_MLE"/>
    <property type="match status" value="1"/>
</dbReference>
<dbReference type="Pfam" id="PF02746">
    <property type="entry name" value="MR_MLE_N"/>
    <property type="match status" value="1"/>
</dbReference>
<dbReference type="InterPro" id="IPR034593">
    <property type="entry name" value="DgoD-like"/>
</dbReference>
<evidence type="ECO:0000256" key="2">
    <source>
        <dbReference type="ARBA" id="ARBA00022723"/>
    </source>
</evidence>
<dbReference type="AlphaFoldDB" id="A0A3P8M0U0"/>
<protein>
    <submittedName>
        <fullName evidence="5">Starvation-sensing protein rspA</fullName>
    </submittedName>
</protein>
<feature type="domain" description="Mandelate racemase/muconate lactonizing enzyme C-terminal" evidence="4">
    <location>
        <begin position="132"/>
        <end position="252"/>
    </location>
</feature>
<dbReference type="InterPro" id="IPR029017">
    <property type="entry name" value="Enolase-like_N"/>
</dbReference>
<dbReference type="InterPro" id="IPR036849">
    <property type="entry name" value="Enolase-like_C_sf"/>
</dbReference>
<dbReference type="InterPro" id="IPR013341">
    <property type="entry name" value="Mandelate_racemase_N_dom"/>
</dbReference>